<reference evidence="4" key="1">
    <citation type="submission" date="2017-09" db="EMBL/GenBank/DDBJ databases">
        <authorList>
            <person name="Varghese N."/>
            <person name="Submissions S."/>
        </authorList>
    </citation>
    <scope>NUCLEOTIDE SEQUENCE [LARGE SCALE GENOMIC DNA]</scope>
    <source>
        <strain evidence="4">CGMCC 1.12641</strain>
    </source>
</reference>
<evidence type="ECO:0000313" key="4">
    <source>
        <dbReference type="Proteomes" id="UP000219193"/>
    </source>
</evidence>
<evidence type="ECO:0000259" key="2">
    <source>
        <dbReference type="Pfam" id="PF14297"/>
    </source>
</evidence>
<gene>
    <name evidence="3" type="ORF">SAMN06296241_1380</name>
</gene>
<evidence type="ECO:0000313" key="3">
    <source>
        <dbReference type="EMBL" id="SOC79842.1"/>
    </source>
</evidence>
<dbReference type="OrthoDB" id="1340773at2"/>
<feature type="compositionally biased region" description="Basic and acidic residues" evidence="1">
    <location>
        <begin position="116"/>
        <end position="155"/>
    </location>
</feature>
<feature type="domain" description="Lin1244/Lin1753-like N-terminal" evidence="2">
    <location>
        <begin position="11"/>
        <end position="98"/>
    </location>
</feature>
<feature type="region of interest" description="Disordered" evidence="1">
    <location>
        <begin position="111"/>
        <end position="155"/>
    </location>
</feature>
<dbReference type="Proteomes" id="UP000219193">
    <property type="component" value="Unassembled WGS sequence"/>
</dbReference>
<feature type="region of interest" description="Disordered" evidence="1">
    <location>
        <begin position="230"/>
        <end position="250"/>
    </location>
</feature>
<dbReference type="EMBL" id="OCMF01000001">
    <property type="protein sequence ID" value="SOC79842.1"/>
    <property type="molecule type" value="Genomic_DNA"/>
</dbReference>
<proteinExistence type="predicted"/>
<dbReference type="RefSeq" id="WP_097055543.1">
    <property type="nucleotide sequence ID" value="NZ_OCMF01000001.1"/>
</dbReference>
<name>A0A285X3F3_9FLAO</name>
<evidence type="ECO:0000256" key="1">
    <source>
        <dbReference type="SAM" id="MobiDB-lite"/>
    </source>
</evidence>
<dbReference type="AlphaFoldDB" id="A0A285X3F3"/>
<keyword evidence="4" id="KW-1185">Reference proteome</keyword>
<protein>
    <recommendedName>
        <fullName evidence="2">Lin1244/Lin1753-like N-terminal domain-containing protein</fullName>
    </recommendedName>
</protein>
<sequence>MARPKKLNADYFSHDADMRNDPKIKALRRKYGIQGYAIWNMMLEVLTDADFFEYEWTTLNIELLAGDFDVEPKILEEVIDYCVMLKLIQKEEDLIFSEKLQERFESLLSKRNRDRKQKETAKPTPKTEKKEVFDSEKPQSKVKESKVKESKVKERESELSPSRAFELLKIEKSEELNIFEMQNKKQVKQWQDMIDNFNDTVEIEISKGKIDFEADQLLPRLRKWTRSWLRNQTNHQPETEKYTSTAPERF</sequence>
<dbReference type="InterPro" id="IPR025400">
    <property type="entry name" value="Lin1244/Lin1753-like_N"/>
</dbReference>
<organism evidence="3 4">
    <name type="scientific">Salinimicrobium sediminis</name>
    <dbReference type="NCBI Taxonomy" id="1343891"/>
    <lineage>
        <taxon>Bacteria</taxon>
        <taxon>Pseudomonadati</taxon>
        <taxon>Bacteroidota</taxon>
        <taxon>Flavobacteriia</taxon>
        <taxon>Flavobacteriales</taxon>
        <taxon>Flavobacteriaceae</taxon>
        <taxon>Salinimicrobium</taxon>
    </lineage>
</organism>
<accession>A0A285X3F3</accession>
<dbReference type="Pfam" id="PF14297">
    <property type="entry name" value="Lin1244_N"/>
    <property type="match status" value="1"/>
</dbReference>